<dbReference type="Gene3D" id="1.10.287.130">
    <property type="match status" value="1"/>
</dbReference>
<sequence length="549" mass="60381">MRGSNYAPLWRLIIGRLGLASLLLILGLFIPQGWTGGNGSWLFGTLPVIIAVSLLSLIYAALLRFSALALRAQAAWQFALDAFLITWLVWATNGMSSPYTALYIVAISFAGAYLGARGALLMSVGCASLYTASMLALIYDLIPSNGATENARPIVNSIQIVGFNDIAILVVGLLAARFAERHSRSEEATHALAHLRALHQRIVESIRSGVVTTDLEGRIYTFNPAAEEITGYRANEVRGRDASFLFGDLREKIDLAVRAAKEGAHIQRYEADTETAEGFRLRLGYSISPLSDEAGETTGLVITFQDLTEVRALEENARRQDRLAAVGRVAAGIAHEIRNPLASMRGAIQVLRSTWNGDPAEAELMEIILRESDRLDRIITDFLAYARPRPVTLIETDLREPLRETFALLRHNPETRPDHSLEIIAPDQPVIALVDAEQLRQVFWNLARNALRAMPDGGRLSAELTPLEDGRVRITFTDTGCGMTPEQVEQLFEPFTSWAPGGTGLGLSIVYQIIRDHGGTINVYSREGRGTTVRIELPWRRGPEKSESA</sequence>
<dbReference type="InterPro" id="IPR004358">
    <property type="entry name" value="Sig_transdc_His_kin-like_C"/>
</dbReference>
<dbReference type="GO" id="GO:0000155">
    <property type="term" value="F:phosphorelay sensor kinase activity"/>
    <property type="evidence" value="ECO:0007669"/>
    <property type="project" value="InterPro"/>
</dbReference>
<feature type="domain" description="PAC" evidence="12">
    <location>
        <begin position="267"/>
        <end position="319"/>
    </location>
</feature>
<keyword evidence="9" id="KW-1133">Transmembrane helix</keyword>
<keyword evidence="3" id="KW-0597">Phosphoprotein</keyword>
<reference evidence="13 14" key="2">
    <citation type="submission" date="2015-01" db="EMBL/GenBank/DDBJ databases">
        <title>Complete genome sequence of Pyrinomonas methylaliphatogenes type strain K22T.</title>
        <authorList>
            <person name="Lee K.C.Y."/>
            <person name="Power J.F."/>
            <person name="Dunfield P.F."/>
            <person name="Morgan X.C."/>
            <person name="Huttenhower C."/>
            <person name="Stott M.B."/>
        </authorList>
    </citation>
    <scope>NUCLEOTIDE SEQUENCE [LARGE SCALE GENOMIC DNA]</scope>
    <source>
        <strain evidence="13 14">K22</strain>
    </source>
</reference>
<dbReference type="CDD" id="cd00082">
    <property type="entry name" value="HisKA"/>
    <property type="match status" value="1"/>
</dbReference>
<dbReference type="NCBIfam" id="TIGR00229">
    <property type="entry name" value="sensory_box"/>
    <property type="match status" value="1"/>
</dbReference>
<keyword evidence="4 13" id="KW-0808">Transferase</keyword>
<dbReference type="Gene3D" id="3.30.565.10">
    <property type="entry name" value="Histidine kinase-like ATPase, C-terminal domain"/>
    <property type="match status" value="1"/>
</dbReference>
<dbReference type="OrthoDB" id="9796330at2"/>
<dbReference type="PROSITE" id="PS50112">
    <property type="entry name" value="PAS"/>
    <property type="match status" value="1"/>
</dbReference>
<dbReference type="InterPro" id="IPR003661">
    <property type="entry name" value="HisK_dim/P_dom"/>
</dbReference>
<dbReference type="InterPro" id="IPR035965">
    <property type="entry name" value="PAS-like_dom_sf"/>
</dbReference>
<dbReference type="EMBL" id="CBXV010000005">
    <property type="protein sequence ID" value="CDM65592.1"/>
    <property type="molecule type" value="Genomic_DNA"/>
</dbReference>
<evidence type="ECO:0000313" key="14">
    <source>
        <dbReference type="Proteomes" id="UP000031518"/>
    </source>
</evidence>
<evidence type="ECO:0000313" key="13">
    <source>
        <dbReference type="EMBL" id="CDM65592.1"/>
    </source>
</evidence>
<evidence type="ECO:0000256" key="4">
    <source>
        <dbReference type="ARBA" id="ARBA00022679"/>
    </source>
</evidence>
<comment type="catalytic activity">
    <reaction evidence="1">
        <text>ATP + protein L-histidine = ADP + protein N-phospho-L-histidine.</text>
        <dbReference type="EC" id="2.7.13.3"/>
    </reaction>
</comment>
<dbReference type="STRING" id="454194.PYK22_01597"/>
<protein>
    <recommendedName>
        <fullName evidence="2">histidine kinase</fullName>
        <ecNumber evidence="2">2.7.13.3</ecNumber>
    </recommendedName>
</protein>
<proteinExistence type="predicted"/>
<evidence type="ECO:0000256" key="5">
    <source>
        <dbReference type="ARBA" id="ARBA00022741"/>
    </source>
</evidence>
<dbReference type="InterPro" id="IPR000700">
    <property type="entry name" value="PAS-assoc_C"/>
</dbReference>
<gene>
    <name evidence="13" type="ORF">PYK22_01597</name>
</gene>
<dbReference type="SUPFAM" id="SSF47384">
    <property type="entry name" value="Homodimeric domain of signal transducing histidine kinase"/>
    <property type="match status" value="1"/>
</dbReference>
<keyword evidence="6" id="KW-0418">Kinase</keyword>
<dbReference type="InterPro" id="IPR005467">
    <property type="entry name" value="His_kinase_dom"/>
</dbReference>
<dbReference type="CDD" id="cd00130">
    <property type="entry name" value="PAS"/>
    <property type="match status" value="1"/>
</dbReference>
<evidence type="ECO:0000256" key="3">
    <source>
        <dbReference type="ARBA" id="ARBA00022553"/>
    </source>
</evidence>
<keyword evidence="9" id="KW-0812">Transmembrane</keyword>
<feature type="domain" description="Histidine kinase" evidence="10">
    <location>
        <begin position="332"/>
        <end position="541"/>
    </location>
</feature>
<dbReference type="SMART" id="SM00388">
    <property type="entry name" value="HisKA"/>
    <property type="match status" value="1"/>
</dbReference>
<dbReference type="InterPro" id="IPR000014">
    <property type="entry name" value="PAS"/>
</dbReference>
<keyword evidence="9" id="KW-0472">Membrane</keyword>
<dbReference type="PROSITE" id="PS50109">
    <property type="entry name" value="HIS_KIN"/>
    <property type="match status" value="1"/>
</dbReference>
<dbReference type="Pfam" id="PF02518">
    <property type="entry name" value="HATPase_c"/>
    <property type="match status" value="1"/>
</dbReference>
<dbReference type="EC" id="2.7.13.3" evidence="2"/>
<evidence type="ECO:0000256" key="2">
    <source>
        <dbReference type="ARBA" id="ARBA00012438"/>
    </source>
</evidence>
<dbReference type="PANTHER" id="PTHR43065:SF10">
    <property type="entry name" value="PEROXIDE STRESS-ACTIVATED HISTIDINE KINASE MAK3"/>
    <property type="match status" value="1"/>
</dbReference>
<dbReference type="Proteomes" id="UP000031518">
    <property type="component" value="Unassembled WGS sequence"/>
</dbReference>
<dbReference type="SUPFAM" id="SSF55874">
    <property type="entry name" value="ATPase domain of HSP90 chaperone/DNA topoisomerase II/histidine kinase"/>
    <property type="match status" value="1"/>
</dbReference>
<feature type="transmembrane region" description="Helical" evidence="9">
    <location>
        <begin position="12"/>
        <end position="34"/>
    </location>
</feature>
<dbReference type="AlphaFoldDB" id="A0A0B6WY12"/>
<dbReference type="RefSeq" id="WP_083437705.1">
    <property type="nucleotide sequence ID" value="NZ_CBXV010000005.1"/>
</dbReference>
<dbReference type="Pfam" id="PF25323">
    <property type="entry name" value="6TM_PilS"/>
    <property type="match status" value="1"/>
</dbReference>
<evidence type="ECO:0000259" key="10">
    <source>
        <dbReference type="PROSITE" id="PS50109"/>
    </source>
</evidence>
<dbReference type="InterPro" id="IPR003594">
    <property type="entry name" value="HATPase_dom"/>
</dbReference>
<evidence type="ECO:0000256" key="6">
    <source>
        <dbReference type="ARBA" id="ARBA00022777"/>
    </source>
</evidence>
<evidence type="ECO:0000256" key="7">
    <source>
        <dbReference type="ARBA" id="ARBA00022840"/>
    </source>
</evidence>
<feature type="transmembrane region" description="Helical" evidence="9">
    <location>
        <begin position="121"/>
        <end position="142"/>
    </location>
</feature>
<feature type="transmembrane region" description="Helical" evidence="9">
    <location>
        <begin position="40"/>
        <end position="62"/>
    </location>
</feature>
<dbReference type="Gene3D" id="3.30.450.20">
    <property type="entry name" value="PAS domain"/>
    <property type="match status" value="1"/>
</dbReference>
<dbReference type="SMART" id="SM00387">
    <property type="entry name" value="HATPase_c"/>
    <property type="match status" value="1"/>
</dbReference>
<dbReference type="SUPFAM" id="SSF55785">
    <property type="entry name" value="PYP-like sensor domain (PAS domain)"/>
    <property type="match status" value="1"/>
</dbReference>
<feature type="domain" description="PAS" evidence="11">
    <location>
        <begin position="195"/>
        <end position="264"/>
    </location>
</feature>
<keyword evidence="8" id="KW-0902">Two-component regulatory system</keyword>
<keyword evidence="7" id="KW-0067">ATP-binding</keyword>
<feature type="transmembrane region" description="Helical" evidence="9">
    <location>
        <begin position="154"/>
        <end position="176"/>
    </location>
</feature>
<evidence type="ECO:0000256" key="9">
    <source>
        <dbReference type="SAM" id="Phobius"/>
    </source>
</evidence>
<dbReference type="CDD" id="cd00075">
    <property type="entry name" value="HATPase"/>
    <property type="match status" value="1"/>
</dbReference>
<dbReference type="InterPro" id="IPR036890">
    <property type="entry name" value="HATPase_C_sf"/>
</dbReference>
<dbReference type="GO" id="GO:0005524">
    <property type="term" value="F:ATP binding"/>
    <property type="evidence" value="ECO:0007669"/>
    <property type="project" value="UniProtKB-KW"/>
</dbReference>
<keyword evidence="5" id="KW-0547">Nucleotide-binding</keyword>
<dbReference type="SMART" id="SM00091">
    <property type="entry name" value="PAS"/>
    <property type="match status" value="1"/>
</dbReference>
<name>A0A0B6WY12_9BACT</name>
<accession>A0A0B6WY12</accession>
<evidence type="ECO:0000259" key="12">
    <source>
        <dbReference type="PROSITE" id="PS50113"/>
    </source>
</evidence>
<dbReference type="InterPro" id="IPR036097">
    <property type="entry name" value="HisK_dim/P_sf"/>
</dbReference>
<dbReference type="PANTHER" id="PTHR43065">
    <property type="entry name" value="SENSOR HISTIDINE KINASE"/>
    <property type="match status" value="1"/>
</dbReference>
<evidence type="ECO:0000256" key="1">
    <source>
        <dbReference type="ARBA" id="ARBA00000085"/>
    </source>
</evidence>
<evidence type="ECO:0000256" key="8">
    <source>
        <dbReference type="ARBA" id="ARBA00023012"/>
    </source>
</evidence>
<organism evidence="13 14">
    <name type="scientific">Pyrinomonas methylaliphatogenes</name>
    <dbReference type="NCBI Taxonomy" id="454194"/>
    <lineage>
        <taxon>Bacteria</taxon>
        <taxon>Pseudomonadati</taxon>
        <taxon>Acidobacteriota</taxon>
        <taxon>Blastocatellia</taxon>
        <taxon>Blastocatellales</taxon>
        <taxon>Pyrinomonadaceae</taxon>
        <taxon>Pyrinomonas</taxon>
    </lineage>
</organism>
<reference evidence="13 14" key="1">
    <citation type="submission" date="2013-12" db="EMBL/GenBank/DDBJ databases">
        <authorList>
            <person name="Stott M."/>
        </authorList>
    </citation>
    <scope>NUCLEOTIDE SEQUENCE [LARGE SCALE GENOMIC DNA]</scope>
    <source>
        <strain evidence="13 14">K22</strain>
    </source>
</reference>
<evidence type="ECO:0000259" key="11">
    <source>
        <dbReference type="PROSITE" id="PS50112"/>
    </source>
</evidence>
<dbReference type="PRINTS" id="PR00344">
    <property type="entry name" value="BCTRLSENSOR"/>
</dbReference>
<dbReference type="Pfam" id="PF00512">
    <property type="entry name" value="HisKA"/>
    <property type="match status" value="1"/>
</dbReference>
<dbReference type="PROSITE" id="PS50113">
    <property type="entry name" value="PAC"/>
    <property type="match status" value="1"/>
</dbReference>
<keyword evidence="14" id="KW-1185">Reference proteome</keyword>
<dbReference type="Pfam" id="PF13426">
    <property type="entry name" value="PAS_9"/>
    <property type="match status" value="1"/>
</dbReference>